<dbReference type="EMBL" id="JAWWNJ010000077">
    <property type="protein sequence ID" value="KAK7005621.1"/>
    <property type="molecule type" value="Genomic_DNA"/>
</dbReference>
<accession>A0AAW0A8Z9</accession>
<feature type="region of interest" description="Disordered" evidence="2">
    <location>
        <begin position="1"/>
        <end position="747"/>
    </location>
</feature>
<keyword evidence="4" id="KW-1185">Reference proteome</keyword>
<dbReference type="InterPro" id="IPR029006">
    <property type="entry name" value="ADF-H/Gelsolin-like_dom_sf"/>
</dbReference>
<dbReference type="InterPro" id="IPR007122">
    <property type="entry name" value="Villin/Gelsolin"/>
</dbReference>
<feature type="compositionally biased region" description="Polar residues" evidence="2">
    <location>
        <begin position="154"/>
        <end position="164"/>
    </location>
</feature>
<feature type="compositionally biased region" description="Low complexity" evidence="2">
    <location>
        <begin position="483"/>
        <end position="500"/>
    </location>
</feature>
<reference evidence="3 4" key="1">
    <citation type="journal article" date="2024" name="J Genomics">
        <title>Draft genome sequencing and assembly of Favolaschia claudopus CIRM-BRFM 2984 isolated from oak limbs.</title>
        <authorList>
            <person name="Navarro D."/>
            <person name="Drula E."/>
            <person name="Chaduli D."/>
            <person name="Cazenave R."/>
            <person name="Ahrendt S."/>
            <person name="Wang J."/>
            <person name="Lipzen A."/>
            <person name="Daum C."/>
            <person name="Barry K."/>
            <person name="Grigoriev I.V."/>
            <person name="Favel A."/>
            <person name="Rosso M.N."/>
            <person name="Martin F."/>
        </authorList>
    </citation>
    <scope>NUCLEOTIDE SEQUENCE [LARGE SCALE GENOMIC DNA]</scope>
    <source>
        <strain evidence="3 4">CIRM-BRFM 2984</strain>
    </source>
</reference>
<organism evidence="3 4">
    <name type="scientific">Favolaschia claudopus</name>
    <dbReference type="NCBI Taxonomy" id="2862362"/>
    <lineage>
        <taxon>Eukaryota</taxon>
        <taxon>Fungi</taxon>
        <taxon>Dikarya</taxon>
        <taxon>Basidiomycota</taxon>
        <taxon>Agaricomycotina</taxon>
        <taxon>Agaricomycetes</taxon>
        <taxon>Agaricomycetidae</taxon>
        <taxon>Agaricales</taxon>
        <taxon>Marasmiineae</taxon>
        <taxon>Mycenaceae</taxon>
        <taxon>Favolaschia</taxon>
    </lineage>
</organism>
<dbReference type="GO" id="GO:0015629">
    <property type="term" value="C:actin cytoskeleton"/>
    <property type="evidence" value="ECO:0007669"/>
    <property type="project" value="TreeGrafter"/>
</dbReference>
<dbReference type="Gene3D" id="3.40.20.10">
    <property type="entry name" value="Severin"/>
    <property type="match status" value="1"/>
</dbReference>
<evidence type="ECO:0000313" key="3">
    <source>
        <dbReference type="EMBL" id="KAK7005621.1"/>
    </source>
</evidence>
<gene>
    <name evidence="3" type="ORF">R3P38DRAFT_3038596</name>
</gene>
<keyword evidence="1" id="KW-0677">Repeat</keyword>
<name>A0AAW0A8Z9_9AGAR</name>
<dbReference type="SUPFAM" id="SSF55753">
    <property type="entry name" value="Actin depolymerizing proteins"/>
    <property type="match status" value="1"/>
</dbReference>
<feature type="compositionally biased region" description="Polar residues" evidence="2">
    <location>
        <begin position="240"/>
        <end position="254"/>
    </location>
</feature>
<evidence type="ECO:0000256" key="2">
    <source>
        <dbReference type="SAM" id="MobiDB-lite"/>
    </source>
</evidence>
<feature type="compositionally biased region" description="Polar residues" evidence="2">
    <location>
        <begin position="665"/>
        <end position="678"/>
    </location>
</feature>
<feature type="compositionally biased region" description="Polar residues" evidence="2">
    <location>
        <begin position="592"/>
        <end position="605"/>
    </location>
</feature>
<dbReference type="PANTHER" id="PTHR11977">
    <property type="entry name" value="VILLIN"/>
    <property type="match status" value="1"/>
</dbReference>
<dbReference type="GO" id="GO:0051015">
    <property type="term" value="F:actin filament binding"/>
    <property type="evidence" value="ECO:0007669"/>
    <property type="project" value="InterPro"/>
</dbReference>
<feature type="compositionally biased region" description="Polar residues" evidence="2">
    <location>
        <begin position="458"/>
        <end position="468"/>
    </location>
</feature>
<dbReference type="GO" id="GO:0005737">
    <property type="term" value="C:cytoplasm"/>
    <property type="evidence" value="ECO:0007669"/>
    <property type="project" value="TreeGrafter"/>
</dbReference>
<dbReference type="SMART" id="SM00262">
    <property type="entry name" value="GEL"/>
    <property type="match status" value="1"/>
</dbReference>
<dbReference type="GO" id="GO:0051014">
    <property type="term" value="P:actin filament severing"/>
    <property type="evidence" value="ECO:0007669"/>
    <property type="project" value="TreeGrafter"/>
</dbReference>
<evidence type="ECO:0000313" key="4">
    <source>
        <dbReference type="Proteomes" id="UP001362999"/>
    </source>
</evidence>
<dbReference type="PANTHER" id="PTHR11977:SF51">
    <property type="entry name" value="PROTEIN FLIGHTLESS-1 HOMOLOG"/>
    <property type="match status" value="1"/>
</dbReference>
<feature type="compositionally biased region" description="Gly residues" evidence="2">
    <location>
        <begin position="176"/>
        <end position="187"/>
    </location>
</feature>
<feature type="compositionally biased region" description="Pro residues" evidence="2">
    <location>
        <begin position="393"/>
        <end position="405"/>
    </location>
</feature>
<dbReference type="GO" id="GO:0005546">
    <property type="term" value="F:phosphatidylinositol-4,5-bisphosphate binding"/>
    <property type="evidence" value="ECO:0007669"/>
    <property type="project" value="TreeGrafter"/>
</dbReference>
<evidence type="ECO:0000256" key="1">
    <source>
        <dbReference type="ARBA" id="ARBA00022737"/>
    </source>
</evidence>
<dbReference type="Proteomes" id="UP001362999">
    <property type="component" value="Unassembled WGS sequence"/>
</dbReference>
<feature type="compositionally biased region" description="Polar residues" evidence="2">
    <location>
        <begin position="103"/>
        <end position="118"/>
    </location>
</feature>
<feature type="compositionally biased region" description="Polar residues" evidence="2">
    <location>
        <begin position="431"/>
        <end position="443"/>
    </location>
</feature>
<feature type="compositionally biased region" description="Basic and acidic residues" evidence="2">
    <location>
        <begin position="72"/>
        <end position="102"/>
    </location>
</feature>
<feature type="compositionally biased region" description="Polar residues" evidence="2">
    <location>
        <begin position="1"/>
        <end position="10"/>
    </location>
</feature>
<feature type="compositionally biased region" description="Basic and acidic residues" evidence="2">
    <location>
        <begin position="471"/>
        <end position="482"/>
    </location>
</feature>
<evidence type="ECO:0008006" key="5">
    <source>
        <dbReference type="Google" id="ProtNLM"/>
    </source>
</evidence>
<feature type="region of interest" description="Disordered" evidence="2">
    <location>
        <begin position="1176"/>
        <end position="1203"/>
    </location>
</feature>
<feature type="compositionally biased region" description="Low complexity" evidence="2">
    <location>
        <begin position="271"/>
        <end position="282"/>
    </location>
</feature>
<comment type="caution">
    <text evidence="3">The sequence shown here is derived from an EMBL/GenBank/DDBJ whole genome shotgun (WGS) entry which is preliminary data.</text>
</comment>
<dbReference type="GO" id="GO:0051016">
    <property type="term" value="P:barbed-end actin filament capping"/>
    <property type="evidence" value="ECO:0007669"/>
    <property type="project" value="TreeGrafter"/>
</dbReference>
<dbReference type="GO" id="GO:0008154">
    <property type="term" value="P:actin polymerization or depolymerization"/>
    <property type="evidence" value="ECO:0007669"/>
    <property type="project" value="TreeGrafter"/>
</dbReference>
<dbReference type="AlphaFoldDB" id="A0AAW0A8Z9"/>
<protein>
    <recommendedName>
        <fullName evidence="5">Gelsolin</fullName>
    </recommendedName>
</protein>
<feature type="compositionally biased region" description="Basic and acidic residues" evidence="2">
    <location>
        <begin position="24"/>
        <end position="45"/>
    </location>
</feature>
<sequence length="1203" mass="129221">MDSHGSQARSSDSRAGGGLSEWASKVKDTHRQVDVDETDQKRLEDEIAASRLARLRRSHGIGSGSRTNSLDLSKHKEYSSALRSEDTTSTDDLKPQADRQKSQSDALNKLMGSTSSPMPGNPPAASNRPEPMSLAAFMGGKATGPRLNRHAPQQDVSDPTQYVQRTRIDAPHPIFGRGGAGGIGGVALPGMAKQPSPALSAYSPARTPEPRDRRRSTPSPEKLESPPASPQRASVRERTMSTPTGATTPKNQRAYSPLPPSSPAQTPSFRSTNQSNVSLSSSAFPTGKHTSPAATPVASKSPVVTPSLARPVKQDPSPKGPQISASHTPSQAFLRAPAQKDLTPSLSRLQGRGFVQNMVKASAQLDSPAPSPSPEKSRSLSGRKSSVLDRWPSPSPATSPPPSPTAAPMRRAKTVDAPAQTAPSVVKTAPMSKSYSDGGNSNKPEPVRPVKPTPGLGSASTVVLTPTISGVDEHGYKRKDDPLPTTSKTSTLPETSSKPLVHPTKDRAKKPKKNRVASSEPDANLLSSQSSMVPTVAPTAPPLSSSREDLIHSRPLPTMAPAQTSGFSAKPAESTLSRSGSGMAGRRALPGMTQSSVPANVSNMPWDTEPETSLPAPKPSSGMVGRRALPGMTQSNGTPPSISPKPSIPVPQFEPIAAPRALPGLSSSSFPGTSQQDSFDAHPRPSSAGRPTVMDMAQALADPPRKLSPTPPPPPPPVEDEPAELPAARPRAVIPNTSSQNRRSSYDRYSFVLPPLKEEATPDPTPVSTLTRAVGNSFAQPDFDFVSSKLNGHAEEPSMDELIQITHADDPLPRVDVSPLVQQTQLGLSKDSQTIQVDVMGIEGSSAFPLGLNSIFYDTEILAIIHRSKSNSTGLMTSTVWSWEGKRSSMGESEERKLAELAKRYGTSIVTLRQFSEPVELVQCLGGTLSIRQGSRAHWANDNTAVHIVRALNGVIHIDQVDLEIKNLCSGFSYCVTILNSVYVWHGRGSTPVERKAALDYATSLTSDPDEVTVLLENEDDDDEMFWMVLGDAAEYAKAEYWRWRPSIATTPRIWCVDASQKKSISPVHSFRQQSAPHRSVYVLDCVFEFFILVPSGARGKRRDIRLAISVAEDAATRLASSRPYTPTVHALILPSQLPMDLRVQFRDLEEVFLSNEEPPDHMNILPSREAQNHLQTTSWSKSQLKDPSMLPLGLDEDHIATS</sequence>
<proteinExistence type="predicted"/>